<sequence>MISLWSYPPQPELIHAVYELPSPKYSQLHPFFLWKPEHGIMERVSNNYTLPCLYGCPNPHIVSSGVGQPHVIIGTSSQYYILASQLSCKVLVCRQTPMDGHAAKSVLQHFTSFSDTKEGHM</sequence>
<gene>
    <name evidence="1" type="ORF">ABG768_007908</name>
</gene>
<proteinExistence type="predicted"/>
<reference evidence="1 2" key="1">
    <citation type="submission" date="2024-05" db="EMBL/GenBank/DDBJ databases">
        <title>A high-quality chromosomal-level genome assembly of Topmouth culter (Culter alburnus).</title>
        <authorList>
            <person name="Zhao H."/>
        </authorList>
    </citation>
    <scope>NUCLEOTIDE SEQUENCE [LARGE SCALE GENOMIC DNA]</scope>
    <source>
        <strain evidence="1">CATC2023</strain>
        <tissue evidence="1">Muscle</tissue>
    </source>
</reference>
<dbReference type="EMBL" id="JAWDJR010000015">
    <property type="protein sequence ID" value="KAK9962550.1"/>
    <property type="molecule type" value="Genomic_DNA"/>
</dbReference>
<organism evidence="1 2">
    <name type="scientific">Culter alburnus</name>
    <name type="common">Topmouth culter</name>
    <dbReference type="NCBI Taxonomy" id="194366"/>
    <lineage>
        <taxon>Eukaryota</taxon>
        <taxon>Metazoa</taxon>
        <taxon>Chordata</taxon>
        <taxon>Craniata</taxon>
        <taxon>Vertebrata</taxon>
        <taxon>Euteleostomi</taxon>
        <taxon>Actinopterygii</taxon>
        <taxon>Neopterygii</taxon>
        <taxon>Teleostei</taxon>
        <taxon>Ostariophysi</taxon>
        <taxon>Cypriniformes</taxon>
        <taxon>Xenocyprididae</taxon>
        <taxon>Xenocypridinae</taxon>
        <taxon>Culter</taxon>
    </lineage>
</organism>
<dbReference type="Proteomes" id="UP001479290">
    <property type="component" value="Unassembled WGS sequence"/>
</dbReference>
<name>A0AAW1ZMI0_CULAL</name>
<evidence type="ECO:0000313" key="1">
    <source>
        <dbReference type="EMBL" id="KAK9962550.1"/>
    </source>
</evidence>
<keyword evidence="2" id="KW-1185">Reference proteome</keyword>
<accession>A0AAW1ZMI0</accession>
<comment type="caution">
    <text evidence="1">The sequence shown here is derived from an EMBL/GenBank/DDBJ whole genome shotgun (WGS) entry which is preliminary data.</text>
</comment>
<protein>
    <submittedName>
        <fullName evidence="1">Uncharacterized protein</fullName>
    </submittedName>
</protein>
<dbReference type="AlphaFoldDB" id="A0AAW1ZMI0"/>
<evidence type="ECO:0000313" key="2">
    <source>
        <dbReference type="Proteomes" id="UP001479290"/>
    </source>
</evidence>